<evidence type="ECO:0000256" key="1">
    <source>
        <dbReference type="SAM" id="Phobius"/>
    </source>
</evidence>
<gene>
    <name evidence="2" type="ORF">BHV66_09690</name>
</gene>
<keyword evidence="1" id="KW-0472">Membrane</keyword>
<comment type="caution">
    <text evidence="2">The sequence shown here is derived from an EMBL/GenBank/DDBJ whole genome shotgun (WGS) entry which is preliminary data.</text>
</comment>
<feature type="transmembrane region" description="Helical" evidence="1">
    <location>
        <begin position="196"/>
        <end position="213"/>
    </location>
</feature>
<feature type="transmembrane region" description="Helical" evidence="1">
    <location>
        <begin position="219"/>
        <end position="239"/>
    </location>
</feature>
<sequence>MLMEIFTKYIKTISTLVAITVGIVTIYFYFHKECVILEVKAMSVQLLTESTSTDDLRVQYFYKDTIPVQNLWQIQYVIRNIGDATLIGTGENKQLLSENLPLTIKNQEHIYSIAITQSNNEASLLNNRICFKQWRSGEFVELIAFVESKEQPQLIISDRDIKDSEIIYQKYTPETINENAKIVDYLPRWLVQTIKILYFIFGGIIALGSIIAICQKGTWISKLSVIFVLLSLLIPLLWIF</sequence>
<dbReference type="EMBL" id="MNQH01000040">
    <property type="protein sequence ID" value="OKY93282.1"/>
    <property type="molecule type" value="Genomic_DNA"/>
</dbReference>
<feature type="transmembrane region" description="Helical" evidence="1">
    <location>
        <begin position="12"/>
        <end position="30"/>
    </location>
</feature>
<keyword evidence="1" id="KW-1133">Transmembrane helix</keyword>
<keyword evidence="1" id="KW-0812">Transmembrane</keyword>
<protein>
    <submittedName>
        <fullName evidence="2">Uncharacterized protein</fullName>
    </submittedName>
</protein>
<name>A0A1Q6F3G2_9BACT</name>
<reference evidence="2 3" key="1">
    <citation type="journal article" date="2016" name="Nat. Biotechnol.">
        <title>Measurement of bacterial replication rates in microbial communities.</title>
        <authorList>
            <person name="Brown C.T."/>
            <person name="Olm M.R."/>
            <person name="Thomas B.C."/>
            <person name="Banfield J.F."/>
        </authorList>
    </citation>
    <scope>NUCLEOTIDE SEQUENCE [LARGE SCALE GENOMIC DNA]</scope>
    <source>
        <strain evidence="2">CAG:67_53_122</strain>
    </source>
</reference>
<dbReference type="STRING" id="28117.BHV66_09690"/>
<organism evidence="2 3">
    <name type="scientific">Alistipes putredinis</name>
    <dbReference type="NCBI Taxonomy" id="28117"/>
    <lineage>
        <taxon>Bacteria</taxon>
        <taxon>Pseudomonadati</taxon>
        <taxon>Bacteroidota</taxon>
        <taxon>Bacteroidia</taxon>
        <taxon>Bacteroidales</taxon>
        <taxon>Rikenellaceae</taxon>
        <taxon>Alistipes</taxon>
    </lineage>
</organism>
<dbReference type="AlphaFoldDB" id="A0A1Q6F3G2"/>
<evidence type="ECO:0000313" key="2">
    <source>
        <dbReference type="EMBL" id="OKY93282.1"/>
    </source>
</evidence>
<proteinExistence type="predicted"/>
<dbReference type="Proteomes" id="UP000187417">
    <property type="component" value="Unassembled WGS sequence"/>
</dbReference>
<evidence type="ECO:0000313" key="3">
    <source>
        <dbReference type="Proteomes" id="UP000187417"/>
    </source>
</evidence>
<accession>A0A1Q6F3G2</accession>